<sequence length="42" mass="4833">MFQICAKLLCPQFLSFLTQQNILKGCIYSFNSKKIMSKTPSM</sequence>
<dbReference type="AlphaFoldDB" id="A0A2P2Q1C7"/>
<organism evidence="1">
    <name type="scientific">Rhizophora mucronata</name>
    <name type="common">Asiatic mangrove</name>
    <dbReference type="NCBI Taxonomy" id="61149"/>
    <lineage>
        <taxon>Eukaryota</taxon>
        <taxon>Viridiplantae</taxon>
        <taxon>Streptophyta</taxon>
        <taxon>Embryophyta</taxon>
        <taxon>Tracheophyta</taxon>
        <taxon>Spermatophyta</taxon>
        <taxon>Magnoliopsida</taxon>
        <taxon>eudicotyledons</taxon>
        <taxon>Gunneridae</taxon>
        <taxon>Pentapetalae</taxon>
        <taxon>rosids</taxon>
        <taxon>fabids</taxon>
        <taxon>Malpighiales</taxon>
        <taxon>Rhizophoraceae</taxon>
        <taxon>Rhizophora</taxon>
    </lineage>
</organism>
<reference evidence="1" key="1">
    <citation type="submission" date="2018-02" db="EMBL/GenBank/DDBJ databases">
        <title>Rhizophora mucronata_Transcriptome.</title>
        <authorList>
            <person name="Meera S.P."/>
            <person name="Sreeshan A."/>
            <person name="Augustine A."/>
        </authorList>
    </citation>
    <scope>NUCLEOTIDE SEQUENCE</scope>
    <source>
        <tissue evidence="1">Leaf</tissue>
    </source>
</reference>
<evidence type="ECO:0000313" key="1">
    <source>
        <dbReference type="EMBL" id="MBX60719.1"/>
    </source>
</evidence>
<accession>A0A2P2Q1C7</accession>
<proteinExistence type="predicted"/>
<protein>
    <submittedName>
        <fullName evidence="1">Uncharacterized protein</fullName>
    </submittedName>
</protein>
<name>A0A2P2Q1C7_RHIMU</name>
<dbReference type="EMBL" id="GGEC01080235">
    <property type="protein sequence ID" value="MBX60719.1"/>
    <property type="molecule type" value="Transcribed_RNA"/>
</dbReference>